<protein>
    <submittedName>
        <fullName evidence="1">Protease propeptide/inhibitor</fullName>
    </submittedName>
</protein>
<accession>A0ACB8U104</accession>
<reference evidence="1" key="1">
    <citation type="journal article" date="2021" name="Environ. Microbiol.">
        <title>Gene family expansions and transcriptome signatures uncover fungal adaptations to wood decay.</title>
        <authorList>
            <person name="Hage H."/>
            <person name="Miyauchi S."/>
            <person name="Viragh M."/>
            <person name="Drula E."/>
            <person name="Min B."/>
            <person name="Chaduli D."/>
            <person name="Navarro D."/>
            <person name="Favel A."/>
            <person name="Norest M."/>
            <person name="Lesage-Meessen L."/>
            <person name="Balint B."/>
            <person name="Merenyi Z."/>
            <person name="de Eugenio L."/>
            <person name="Morin E."/>
            <person name="Martinez A.T."/>
            <person name="Baldrian P."/>
            <person name="Stursova M."/>
            <person name="Martinez M.J."/>
            <person name="Novotny C."/>
            <person name="Magnuson J.K."/>
            <person name="Spatafora J.W."/>
            <person name="Maurice S."/>
            <person name="Pangilinan J."/>
            <person name="Andreopoulos W."/>
            <person name="LaButti K."/>
            <person name="Hundley H."/>
            <person name="Na H."/>
            <person name="Kuo A."/>
            <person name="Barry K."/>
            <person name="Lipzen A."/>
            <person name="Henrissat B."/>
            <person name="Riley R."/>
            <person name="Ahrendt S."/>
            <person name="Nagy L.G."/>
            <person name="Grigoriev I.V."/>
            <person name="Martin F."/>
            <person name="Rosso M.N."/>
        </authorList>
    </citation>
    <scope>NUCLEOTIDE SEQUENCE</scope>
    <source>
        <strain evidence="1">CBS 384.51</strain>
    </source>
</reference>
<keyword evidence="1" id="KW-0378">Hydrolase</keyword>
<sequence length="76" mass="8395">MSGKYIVVFKKDATADQIEKYASDVNTNGGKVKDIWKSGLKGFSAEIPTQYLTTLQSFVDNGPIDYIEEDSVVTTQ</sequence>
<gene>
    <name evidence="1" type="ORF">BDY19DRAFT_951607</name>
</gene>
<name>A0ACB8U104_9APHY</name>
<dbReference type="Proteomes" id="UP001055072">
    <property type="component" value="Unassembled WGS sequence"/>
</dbReference>
<evidence type="ECO:0000313" key="2">
    <source>
        <dbReference type="Proteomes" id="UP001055072"/>
    </source>
</evidence>
<keyword evidence="2" id="KW-1185">Reference proteome</keyword>
<dbReference type="EMBL" id="MU274915">
    <property type="protein sequence ID" value="KAI0088033.1"/>
    <property type="molecule type" value="Genomic_DNA"/>
</dbReference>
<keyword evidence="1" id="KW-0645">Protease</keyword>
<proteinExistence type="predicted"/>
<evidence type="ECO:0000313" key="1">
    <source>
        <dbReference type="EMBL" id="KAI0088033.1"/>
    </source>
</evidence>
<organism evidence="1 2">
    <name type="scientific">Irpex rosettiformis</name>
    <dbReference type="NCBI Taxonomy" id="378272"/>
    <lineage>
        <taxon>Eukaryota</taxon>
        <taxon>Fungi</taxon>
        <taxon>Dikarya</taxon>
        <taxon>Basidiomycota</taxon>
        <taxon>Agaricomycotina</taxon>
        <taxon>Agaricomycetes</taxon>
        <taxon>Polyporales</taxon>
        <taxon>Irpicaceae</taxon>
        <taxon>Irpex</taxon>
    </lineage>
</organism>
<comment type="caution">
    <text evidence="1">The sequence shown here is derived from an EMBL/GenBank/DDBJ whole genome shotgun (WGS) entry which is preliminary data.</text>
</comment>